<evidence type="ECO:0000313" key="4">
    <source>
        <dbReference type="EMBL" id="CBX29427.1"/>
    </source>
</evidence>
<evidence type="ECO:0000256" key="2">
    <source>
        <dbReference type="SAM" id="Coils"/>
    </source>
</evidence>
<protein>
    <recommendedName>
        <fullName evidence="3">Multidrug resistance protein MdtA-like barrel-sandwich hybrid domain-containing protein</fullName>
    </recommendedName>
</protein>
<comment type="similarity">
    <text evidence="1">Belongs to the membrane fusion protein (MFP) (TC 8.A.1) family.</text>
</comment>
<dbReference type="Gene3D" id="2.40.50.100">
    <property type="match status" value="1"/>
</dbReference>
<evidence type="ECO:0000259" key="3">
    <source>
        <dbReference type="Pfam" id="PF25917"/>
    </source>
</evidence>
<feature type="coiled-coil region" evidence="2">
    <location>
        <begin position="85"/>
        <end position="112"/>
    </location>
</feature>
<dbReference type="GO" id="GO:0015562">
    <property type="term" value="F:efflux transmembrane transporter activity"/>
    <property type="evidence" value="ECO:0007669"/>
    <property type="project" value="TreeGrafter"/>
</dbReference>
<gene>
    <name evidence="4" type="ORF">N47_J04080</name>
</gene>
<feature type="domain" description="Multidrug resistance protein MdtA-like barrel-sandwich hybrid" evidence="3">
    <location>
        <begin position="61"/>
        <end position="214"/>
    </location>
</feature>
<sequence length="375" mass="40413">MLVTLSGCKEKIEPGNSEEKKDAAVKAVVMEAQVVNQPFLYETTGTIHAITESTLSSKLLAEIQKINVKEGDLIKKGDELVLLDNSQVKAQLQQAEQAKEEALNAHAAAISATDSARAAAKLAGDTYKRYSNLYNDNATSKQDFEDIETKNSQAGAGLLQAEAMVQAAGNRIKQAEAAVLSAKSFDKDSVIYAPYNGLVTAKMMEPGDLASPGAPILGVEETQSYYVEFVIPEALAKSIEMGKKINIIIPASNDLLLEGRVYTTSQAADSTTGSFMFKASFPLNKSVRSGVYAKVSVPIGDVNMLSIPPSALIYQGQLTGIYIVDDQNMARFRVIRTGRIFEKSVEILSGLNPKDRYISNPGINITDGVKVETFS</sequence>
<dbReference type="PANTHER" id="PTHR30469:SF38">
    <property type="entry name" value="HLYD FAMILY SECRETION PROTEIN"/>
    <property type="match status" value="1"/>
</dbReference>
<dbReference type="SUPFAM" id="SSF111369">
    <property type="entry name" value="HlyD-like secretion proteins"/>
    <property type="match status" value="1"/>
</dbReference>
<accession>E1YFT3</accession>
<dbReference type="AlphaFoldDB" id="E1YFT3"/>
<reference evidence="4" key="1">
    <citation type="journal article" date="2011" name="Environ. Microbiol.">
        <title>Genomic insights into the metabolic potential of the polycyclic aromatic hydrocarbon degrading sulfate-reducing Deltaproteobacterium N47.</title>
        <authorList>
            <person name="Bergmann F."/>
            <person name="Selesi D."/>
            <person name="Weinmaier T."/>
            <person name="Tischler P."/>
            <person name="Rattei T."/>
            <person name="Meckenstock R.U."/>
        </authorList>
    </citation>
    <scope>NUCLEOTIDE SEQUENCE</scope>
</reference>
<dbReference type="PANTHER" id="PTHR30469">
    <property type="entry name" value="MULTIDRUG RESISTANCE PROTEIN MDTA"/>
    <property type="match status" value="1"/>
</dbReference>
<name>E1YFT3_9BACT</name>
<dbReference type="Gene3D" id="2.40.30.170">
    <property type="match status" value="1"/>
</dbReference>
<evidence type="ECO:0000256" key="1">
    <source>
        <dbReference type="ARBA" id="ARBA00009477"/>
    </source>
</evidence>
<dbReference type="InterPro" id="IPR006143">
    <property type="entry name" value="RND_pump_MFP"/>
</dbReference>
<dbReference type="InterPro" id="IPR058625">
    <property type="entry name" value="MdtA-like_BSH"/>
</dbReference>
<dbReference type="GO" id="GO:1990281">
    <property type="term" value="C:efflux pump complex"/>
    <property type="evidence" value="ECO:0007669"/>
    <property type="project" value="TreeGrafter"/>
</dbReference>
<dbReference type="NCBIfam" id="TIGR01730">
    <property type="entry name" value="RND_mfp"/>
    <property type="match status" value="1"/>
</dbReference>
<dbReference type="EMBL" id="FR695872">
    <property type="protein sequence ID" value="CBX29427.1"/>
    <property type="molecule type" value="Genomic_DNA"/>
</dbReference>
<keyword evidence="2" id="KW-0175">Coiled coil</keyword>
<dbReference type="Gene3D" id="1.10.287.470">
    <property type="entry name" value="Helix hairpin bin"/>
    <property type="match status" value="1"/>
</dbReference>
<dbReference type="Gene3D" id="2.40.420.20">
    <property type="match status" value="1"/>
</dbReference>
<dbReference type="Pfam" id="PF25917">
    <property type="entry name" value="BSH_RND"/>
    <property type="match status" value="1"/>
</dbReference>
<proteinExistence type="inferred from homology"/>
<organism evidence="4">
    <name type="scientific">uncultured Desulfobacterium sp</name>
    <dbReference type="NCBI Taxonomy" id="201089"/>
    <lineage>
        <taxon>Bacteria</taxon>
        <taxon>Pseudomonadati</taxon>
        <taxon>Thermodesulfobacteriota</taxon>
        <taxon>Desulfobacteria</taxon>
        <taxon>Desulfobacterales</taxon>
        <taxon>Desulfobacteriaceae</taxon>
        <taxon>Desulfobacterium</taxon>
        <taxon>environmental samples</taxon>
    </lineage>
</organism>